<dbReference type="EMBL" id="CAMGYJ010000002">
    <property type="protein sequence ID" value="CAI0380579.1"/>
    <property type="molecule type" value="Genomic_DNA"/>
</dbReference>
<dbReference type="GO" id="GO:0016020">
    <property type="term" value="C:membrane"/>
    <property type="evidence" value="ECO:0007669"/>
    <property type="project" value="UniProtKB-SubCell"/>
</dbReference>
<evidence type="ECO:0000256" key="1">
    <source>
        <dbReference type="ARBA" id="ARBA00004141"/>
    </source>
</evidence>
<keyword evidence="3" id="KW-0812">Transmembrane</keyword>
<keyword evidence="4" id="KW-1133">Transmembrane helix</keyword>
<comment type="similarity">
    <text evidence="2">Belongs to the major facilitator superfamily. Proton-dependent oligopeptide transporter (POT/PTR) (TC 2.A.17) family.</text>
</comment>
<evidence type="ECO:0000256" key="3">
    <source>
        <dbReference type="ARBA" id="ARBA00022692"/>
    </source>
</evidence>
<dbReference type="AlphaFoldDB" id="A0AAV0H5K6"/>
<gene>
    <name evidence="6" type="ORF">LITE_LOCUS2741</name>
</gene>
<protein>
    <submittedName>
        <fullName evidence="6">Uncharacterized protein</fullName>
    </submittedName>
</protein>
<dbReference type="PANTHER" id="PTHR11654">
    <property type="entry name" value="OLIGOPEPTIDE TRANSPORTER-RELATED"/>
    <property type="match status" value="1"/>
</dbReference>
<sequence length="86" mass="9748">MEEVEAVKSILRVLPIWSTGILFNVSVTQYSLITLQAETMNRRIFPNSSFQIPSGSLNSFSLVSYTLSIMAYCNCTAFHRNFVLYS</sequence>
<evidence type="ECO:0000256" key="4">
    <source>
        <dbReference type="ARBA" id="ARBA00022989"/>
    </source>
</evidence>
<dbReference type="Gene3D" id="1.20.1250.20">
    <property type="entry name" value="MFS general substrate transporter like domains"/>
    <property type="match status" value="1"/>
</dbReference>
<comment type="caution">
    <text evidence="6">The sequence shown here is derived from an EMBL/GenBank/DDBJ whole genome shotgun (WGS) entry which is preliminary data.</text>
</comment>
<reference evidence="6" key="1">
    <citation type="submission" date="2022-08" db="EMBL/GenBank/DDBJ databases">
        <authorList>
            <person name="Gutierrez-Valencia J."/>
        </authorList>
    </citation>
    <scope>NUCLEOTIDE SEQUENCE</scope>
</reference>
<keyword evidence="7" id="KW-1185">Reference proteome</keyword>
<dbReference type="InterPro" id="IPR000109">
    <property type="entry name" value="POT_fam"/>
</dbReference>
<name>A0AAV0H5K6_9ROSI</name>
<accession>A0AAV0H5K6</accession>
<evidence type="ECO:0000313" key="7">
    <source>
        <dbReference type="Proteomes" id="UP001154282"/>
    </source>
</evidence>
<keyword evidence="5" id="KW-0472">Membrane</keyword>
<dbReference type="Proteomes" id="UP001154282">
    <property type="component" value="Unassembled WGS sequence"/>
</dbReference>
<evidence type="ECO:0000313" key="6">
    <source>
        <dbReference type="EMBL" id="CAI0380579.1"/>
    </source>
</evidence>
<organism evidence="6 7">
    <name type="scientific">Linum tenue</name>
    <dbReference type="NCBI Taxonomy" id="586396"/>
    <lineage>
        <taxon>Eukaryota</taxon>
        <taxon>Viridiplantae</taxon>
        <taxon>Streptophyta</taxon>
        <taxon>Embryophyta</taxon>
        <taxon>Tracheophyta</taxon>
        <taxon>Spermatophyta</taxon>
        <taxon>Magnoliopsida</taxon>
        <taxon>eudicotyledons</taxon>
        <taxon>Gunneridae</taxon>
        <taxon>Pentapetalae</taxon>
        <taxon>rosids</taxon>
        <taxon>fabids</taxon>
        <taxon>Malpighiales</taxon>
        <taxon>Linaceae</taxon>
        <taxon>Linum</taxon>
    </lineage>
</organism>
<dbReference type="GO" id="GO:0022857">
    <property type="term" value="F:transmembrane transporter activity"/>
    <property type="evidence" value="ECO:0007669"/>
    <property type="project" value="InterPro"/>
</dbReference>
<dbReference type="InterPro" id="IPR036259">
    <property type="entry name" value="MFS_trans_sf"/>
</dbReference>
<evidence type="ECO:0000256" key="2">
    <source>
        <dbReference type="ARBA" id="ARBA00005982"/>
    </source>
</evidence>
<dbReference type="Pfam" id="PF00854">
    <property type="entry name" value="PTR2"/>
    <property type="match status" value="1"/>
</dbReference>
<proteinExistence type="inferred from homology"/>
<comment type="subcellular location">
    <subcellularLocation>
        <location evidence="1">Membrane</location>
        <topology evidence="1">Multi-pass membrane protein</topology>
    </subcellularLocation>
</comment>
<evidence type="ECO:0000256" key="5">
    <source>
        <dbReference type="ARBA" id="ARBA00023136"/>
    </source>
</evidence>